<feature type="non-terminal residue" evidence="2">
    <location>
        <position position="1"/>
    </location>
</feature>
<evidence type="ECO:0000313" key="3">
    <source>
        <dbReference type="Proteomes" id="UP000499080"/>
    </source>
</evidence>
<sequence length="61" mass="6352">EEVEAADDVTHGEQVNAGRASLEGDGQGDPVEGVEDEHLQHVQDGSAVETVRNSAQGRVGI</sequence>
<protein>
    <submittedName>
        <fullName evidence="2">Uncharacterized protein</fullName>
    </submittedName>
</protein>
<dbReference type="AlphaFoldDB" id="A0A4Y2K0F0"/>
<dbReference type="Proteomes" id="UP000499080">
    <property type="component" value="Unassembled WGS sequence"/>
</dbReference>
<proteinExistence type="predicted"/>
<accession>A0A4Y2K0F0</accession>
<evidence type="ECO:0000256" key="1">
    <source>
        <dbReference type="SAM" id="MobiDB-lite"/>
    </source>
</evidence>
<feature type="compositionally biased region" description="Polar residues" evidence="1">
    <location>
        <begin position="51"/>
        <end position="61"/>
    </location>
</feature>
<feature type="region of interest" description="Disordered" evidence="1">
    <location>
        <begin position="1"/>
        <end position="61"/>
    </location>
</feature>
<organism evidence="2 3">
    <name type="scientific">Araneus ventricosus</name>
    <name type="common">Orbweaver spider</name>
    <name type="synonym">Epeira ventricosa</name>
    <dbReference type="NCBI Taxonomy" id="182803"/>
    <lineage>
        <taxon>Eukaryota</taxon>
        <taxon>Metazoa</taxon>
        <taxon>Ecdysozoa</taxon>
        <taxon>Arthropoda</taxon>
        <taxon>Chelicerata</taxon>
        <taxon>Arachnida</taxon>
        <taxon>Araneae</taxon>
        <taxon>Araneomorphae</taxon>
        <taxon>Entelegynae</taxon>
        <taxon>Araneoidea</taxon>
        <taxon>Araneidae</taxon>
        <taxon>Araneus</taxon>
    </lineage>
</organism>
<name>A0A4Y2K0F0_ARAVE</name>
<comment type="caution">
    <text evidence="2">The sequence shown here is derived from an EMBL/GenBank/DDBJ whole genome shotgun (WGS) entry which is preliminary data.</text>
</comment>
<keyword evidence="3" id="KW-1185">Reference proteome</keyword>
<gene>
    <name evidence="2" type="ORF">AVEN_245018_1</name>
</gene>
<evidence type="ECO:0000313" key="2">
    <source>
        <dbReference type="EMBL" id="GBM95961.1"/>
    </source>
</evidence>
<dbReference type="EMBL" id="BGPR01270062">
    <property type="protein sequence ID" value="GBM95961.1"/>
    <property type="molecule type" value="Genomic_DNA"/>
</dbReference>
<reference evidence="2 3" key="1">
    <citation type="journal article" date="2019" name="Sci. Rep.">
        <title>Orb-weaving spider Araneus ventricosus genome elucidates the spidroin gene catalogue.</title>
        <authorList>
            <person name="Kono N."/>
            <person name="Nakamura H."/>
            <person name="Ohtoshi R."/>
            <person name="Moran D.A.P."/>
            <person name="Shinohara A."/>
            <person name="Yoshida Y."/>
            <person name="Fujiwara M."/>
            <person name="Mori M."/>
            <person name="Tomita M."/>
            <person name="Arakawa K."/>
        </authorList>
    </citation>
    <scope>NUCLEOTIDE SEQUENCE [LARGE SCALE GENOMIC DNA]</scope>
</reference>